<feature type="compositionally biased region" description="Basic and acidic residues" evidence="1">
    <location>
        <begin position="29"/>
        <end position="40"/>
    </location>
</feature>
<protein>
    <submittedName>
        <fullName evidence="2">Uncharacterized protein</fullName>
    </submittedName>
</protein>
<dbReference type="Proteomes" id="UP001314229">
    <property type="component" value="Unassembled WGS sequence"/>
</dbReference>
<reference evidence="2 3" key="1">
    <citation type="submission" date="2024-01" db="EMBL/GenBank/DDBJ databases">
        <authorList>
            <person name="Alioto T."/>
            <person name="Alioto T."/>
            <person name="Gomez Garrido J."/>
        </authorList>
    </citation>
    <scope>NUCLEOTIDE SEQUENCE [LARGE SCALE GENOMIC DNA]</scope>
</reference>
<proteinExistence type="predicted"/>
<dbReference type="AlphaFoldDB" id="A0AAV1PIK5"/>
<keyword evidence="3" id="KW-1185">Reference proteome</keyword>
<gene>
    <name evidence="2" type="ORF">FSCOSCO3_A006950</name>
</gene>
<evidence type="ECO:0000256" key="1">
    <source>
        <dbReference type="SAM" id="MobiDB-lite"/>
    </source>
</evidence>
<feature type="region of interest" description="Disordered" evidence="1">
    <location>
        <begin position="1"/>
        <end position="79"/>
    </location>
</feature>
<sequence length="79" mass="8577">MSRTLLSTPGMEYTGAATHPGATSSSPLRDAREAHREEVRPAFWELGTRRPDPAAPLPPRLALQDSQLAAGTKRKPSQQ</sequence>
<name>A0AAV1PIK5_SCOSC</name>
<comment type="caution">
    <text evidence="2">The sequence shown here is derived from an EMBL/GenBank/DDBJ whole genome shotgun (WGS) entry which is preliminary data.</text>
</comment>
<dbReference type="EMBL" id="CAWUFR010000170">
    <property type="protein sequence ID" value="CAK6971095.1"/>
    <property type="molecule type" value="Genomic_DNA"/>
</dbReference>
<accession>A0AAV1PIK5</accession>
<organism evidence="2 3">
    <name type="scientific">Scomber scombrus</name>
    <name type="common">Atlantic mackerel</name>
    <name type="synonym">Scomber vernalis</name>
    <dbReference type="NCBI Taxonomy" id="13677"/>
    <lineage>
        <taxon>Eukaryota</taxon>
        <taxon>Metazoa</taxon>
        <taxon>Chordata</taxon>
        <taxon>Craniata</taxon>
        <taxon>Vertebrata</taxon>
        <taxon>Euteleostomi</taxon>
        <taxon>Actinopterygii</taxon>
        <taxon>Neopterygii</taxon>
        <taxon>Teleostei</taxon>
        <taxon>Neoteleostei</taxon>
        <taxon>Acanthomorphata</taxon>
        <taxon>Pelagiaria</taxon>
        <taxon>Scombriformes</taxon>
        <taxon>Scombridae</taxon>
        <taxon>Scomber</taxon>
    </lineage>
</organism>
<evidence type="ECO:0000313" key="3">
    <source>
        <dbReference type="Proteomes" id="UP001314229"/>
    </source>
</evidence>
<evidence type="ECO:0000313" key="2">
    <source>
        <dbReference type="EMBL" id="CAK6971095.1"/>
    </source>
</evidence>